<evidence type="ECO:0000256" key="1">
    <source>
        <dbReference type="SAM" id="Phobius"/>
    </source>
</evidence>
<dbReference type="STRING" id="1314781.A0A165AYG6"/>
<feature type="transmembrane region" description="Helical" evidence="1">
    <location>
        <begin position="234"/>
        <end position="253"/>
    </location>
</feature>
<accession>A0A165AYG6</accession>
<protein>
    <recommendedName>
        <fullName evidence="2">DUF6535 domain-containing protein</fullName>
    </recommendedName>
</protein>
<dbReference type="EMBL" id="KV426597">
    <property type="protein sequence ID" value="KZV79534.1"/>
    <property type="molecule type" value="Genomic_DNA"/>
</dbReference>
<dbReference type="AlphaFoldDB" id="A0A165AYG6"/>
<gene>
    <name evidence="3" type="ORF">EXIGLDRAFT_660902</name>
</gene>
<evidence type="ECO:0000259" key="2">
    <source>
        <dbReference type="Pfam" id="PF20153"/>
    </source>
</evidence>
<keyword evidence="1" id="KW-1133">Transmembrane helix</keyword>
<evidence type="ECO:0000313" key="4">
    <source>
        <dbReference type="Proteomes" id="UP000077266"/>
    </source>
</evidence>
<dbReference type="InParanoid" id="A0A165AYG6"/>
<evidence type="ECO:0000313" key="3">
    <source>
        <dbReference type="EMBL" id="KZV79534.1"/>
    </source>
</evidence>
<reference evidence="3 4" key="1">
    <citation type="journal article" date="2016" name="Mol. Biol. Evol.">
        <title>Comparative Genomics of Early-Diverging Mushroom-Forming Fungi Provides Insights into the Origins of Lignocellulose Decay Capabilities.</title>
        <authorList>
            <person name="Nagy L.G."/>
            <person name="Riley R."/>
            <person name="Tritt A."/>
            <person name="Adam C."/>
            <person name="Daum C."/>
            <person name="Floudas D."/>
            <person name="Sun H."/>
            <person name="Yadav J.S."/>
            <person name="Pangilinan J."/>
            <person name="Larsson K.H."/>
            <person name="Matsuura K."/>
            <person name="Barry K."/>
            <person name="Labutti K."/>
            <person name="Kuo R."/>
            <person name="Ohm R.A."/>
            <person name="Bhattacharya S.S."/>
            <person name="Shirouzu T."/>
            <person name="Yoshinaga Y."/>
            <person name="Martin F.M."/>
            <person name="Grigoriev I.V."/>
            <person name="Hibbett D.S."/>
        </authorList>
    </citation>
    <scope>NUCLEOTIDE SEQUENCE [LARGE SCALE GENOMIC DNA]</scope>
    <source>
        <strain evidence="3 4">HHB12029</strain>
    </source>
</reference>
<name>A0A165AYG6_EXIGL</name>
<keyword evidence="4" id="KW-1185">Reference proteome</keyword>
<sequence length="906" mass="99993">MSLPGGANTRRFNPNVYTGHNIAADDPLLDPSEVEQDNVQVPLSDQVKVEFNRKYPPDAFGEEASANARVWRVYHDEVVSNDRSLVGGWNKTLDILLIFAGLFSAVSTAFIIESYKQLQPDYTEYTAKLLFTAVSAARNGSGVLDASSISLANLTPPDSFTATSDSRWINGLWFLSLSISLSVSLLCIMAKQWLEDYSSRVSAPAPSFKQWARRHAFFWQGILAWHVPTVIATLPALLHAALFLFLSGLVIFLSQLDDVIALVILGVTGSLMIFYSTTVLLPLYSAACPTRTSFTNQLHHAAQILGFSLRRVIDKLFNSSAFLVSVFRSAHRRPLHGDASRTGPSFGRYMTIILRDRHHVAAQADHLDAAILRWLFTASPVSHISAVAIQAVGALRPWSPTLTDHLLADAKFLMLRHLGAVINSPAFDRYSSASACVDYARYLRAWINLDSAYSGVGLHQKFNWTISTKLPGELRLLEFISCWMTRGLRWEFDIASAQATCLASLRTWNSQSTSPDTAHYPVGVFVRLATDVNVDSGCPPATALCVSLHLFHACRMFGLPEENLALVCSHLLMLLNKLGVHPDVDIGDPLIACIEIWSRVLNAKDITLLDASDVAVASHDLGALAARLKAPRQKQAVLRLLPEFIVFMSSSGFAETRWSLHVLNRVLRLWDPTLGSQGLFLDAPHLRDPSGVEVATTFSGTHLRRIFSNLAQGLLRADEPASASSVTVTKIQAVKRLAHVLRMSCANVDAFPLIHGHPITPSTVEDECESLLCFLHRHKEQECSAWRAFCTMISDEESPYVLLLVADTLSTHLVHLRHAVAGEDFDGMVEELFAVDWISVCMRYYVTSNVLDGVVQRVAQHCSELSPHWDAACDGVLLDDKQQGEAHVRVLKLQHAMHSRGPCKAG</sequence>
<dbReference type="Pfam" id="PF20153">
    <property type="entry name" value="DUF6535"/>
    <property type="match status" value="1"/>
</dbReference>
<dbReference type="OrthoDB" id="3219854at2759"/>
<dbReference type="InterPro" id="IPR045338">
    <property type="entry name" value="DUF6535"/>
</dbReference>
<dbReference type="Proteomes" id="UP000077266">
    <property type="component" value="Unassembled WGS sequence"/>
</dbReference>
<keyword evidence="1" id="KW-0472">Membrane</keyword>
<feature type="transmembrane region" description="Helical" evidence="1">
    <location>
        <begin position="260"/>
        <end position="284"/>
    </location>
</feature>
<keyword evidence="1" id="KW-0812">Transmembrane</keyword>
<organism evidence="3 4">
    <name type="scientific">Exidia glandulosa HHB12029</name>
    <dbReference type="NCBI Taxonomy" id="1314781"/>
    <lineage>
        <taxon>Eukaryota</taxon>
        <taxon>Fungi</taxon>
        <taxon>Dikarya</taxon>
        <taxon>Basidiomycota</taxon>
        <taxon>Agaricomycotina</taxon>
        <taxon>Agaricomycetes</taxon>
        <taxon>Auriculariales</taxon>
        <taxon>Exidiaceae</taxon>
        <taxon>Exidia</taxon>
    </lineage>
</organism>
<feature type="transmembrane region" description="Helical" evidence="1">
    <location>
        <begin position="168"/>
        <end position="190"/>
    </location>
</feature>
<feature type="transmembrane region" description="Helical" evidence="1">
    <location>
        <begin position="93"/>
        <end position="112"/>
    </location>
</feature>
<proteinExistence type="predicted"/>
<feature type="domain" description="DUF6535" evidence="2">
    <location>
        <begin position="71"/>
        <end position="254"/>
    </location>
</feature>